<dbReference type="GO" id="GO:0008236">
    <property type="term" value="F:serine-type peptidase activity"/>
    <property type="evidence" value="ECO:0007669"/>
    <property type="project" value="InterPro"/>
</dbReference>
<evidence type="ECO:0000313" key="2">
    <source>
        <dbReference type="EMBL" id="SHG35313.1"/>
    </source>
</evidence>
<dbReference type="STRING" id="288992.SAMN04488522_105189"/>
<accession>A0A1M5J5N5</accession>
<sequence>MKIFVVVLLCLLGFSLTFQGYGQVKPGRLLTNQQISDLVDSVSASLKKHYIFPDKADAMVKYMKAQLQKGVYKKLVNPQQLAQQIHNDIRGIHYDAHLHIAYEPQMQAPKALSPEQLARARKEELSAEKENNFNLQKVEVLPGNIGYFRFNGFTSQTAAAQATLNAALTFLSNTKVLMIDLRFNGGGSATAPLSSYFFKDKTHLFDNVNTFSKDTLSFYTDPSSTTGLVLTMPVYIITSKNTASAAEAFSASMQALKRATIVGDTTLGVSHQTGFFPLGNGFLAKIPFARPVSTSVFKDWEGTGVIPDVVITEEKGLVGAQEIVYRDLMQKAATDKEKKAIQWAINDLKASADLPNPEPGVLNNYAGTYAGGINFFVEGGGLRCKNPERGGNDVFKLKPVTDHVFVLDENVQVEFVKDLSGNYSSMNMLWKNGNIIQRNKE</sequence>
<dbReference type="EMBL" id="FQUQ01000005">
    <property type="protein sequence ID" value="SHG35313.1"/>
    <property type="molecule type" value="Genomic_DNA"/>
</dbReference>
<dbReference type="PANTHER" id="PTHR11261">
    <property type="entry name" value="INTERPHOTORECEPTOR RETINOID-BINDING PROTEIN"/>
    <property type="match status" value="1"/>
</dbReference>
<dbReference type="Pfam" id="PF11918">
    <property type="entry name" value="Peptidase_S41_N"/>
    <property type="match status" value="1"/>
</dbReference>
<dbReference type="Pfam" id="PF03572">
    <property type="entry name" value="Peptidase_S41"/>
    <property type="match status" value="1"/>
</dbReference>
<dbReference type="PANTHER" id="PTHR11261:SF3">
    <property type="entry name" value="RETINOL-BINDING PROTEIN 3"/>
    <property type="match status" value="1"/>
</dbReference>
<name>A0A1M5J5N5_9SPHI</name>
<organism evidence="2 3">
    <name type="scientific">Pedobacter caeni</name>
    <dbReference type="NCBI Taxonomy" id="288992"/>
    <lineage>
        <taxon>Bacteria</taxon>
        <taxon>Pseudomonadati</taxon>
        <taxon>Bacteroidota</taxon>
        <taxon>Sphingobacteriia</taxon>
        <taxon>Sphingobacteriales</taxon>
        <taxon>Sphingobacteriaceae</taxon>
        <taxon>Pedobacter</taxon>
    </lineage>
</organism>
<evidence type="ECO:0000313" key="3">
    <source>
        <dbReference type="Proteomes" id="UP000184287"/>
    </source>
</evidence>
<dbReference type="CDD" id="cd07563">
    <property type="entry name" value="Peptidase_S41_IRBP"/>
    <property type="match status" value="1"/>
</dbReference>
<dbReference type="RefSeq" id="WP_073234559.1">
    <property type="nucleotide sequence ID" value="NZ_FQUQ01000005.1"/>
</dbReference>
<dbReference type="AlphaFoldDB" id="A0A1M5J5N5"/>
<dbReference type="SUPFAM" id="SSF52096">
    <property type="entry name" value="ClpP/crotonase"/>
    <property type="match status" value="1"/>
</dbReference>
<dbReference type="SMART" id="SM00245">
    <property type="entry name" value="TSPc"/>
    <property type="match status" value="1"/>
</dbReference>
<dbReference type="Proteomes" id="UP000184287">
    <property type="component" value="Unassembled WGS sequence"/>
</dbReference>
<feature type="domain" description="Tail specific protease" evidence="1">
    <location>
        <begin position="121"/>
        <end position="312"/>
    </location>
</feature>
<dbReference type="InterPro" id="IPR029045">
    <property type="entry name" value="ClpP/crotonase-like_dom_sf"/>
</dbReference>
<dbReference type="OrthoDB" id="6397760at2"/>
<keyword evidence="3" id="KW-1185">Reference proteome</keyword>
<reference evidence="3" key="1">
    <citation type="submission" date="2016-11" db="EMBL/GenBank/DDBJ databases">
        <authorList>
            <person name="Varghese N."/>
            <person name="Submissions S."/>
        </authorList>
    </citation>
    <scope>NUCLEOTIDE SEQUENCE [LARGE SCALE GENOMIC DNA]</scope>
    <source>
        <strain evidence="3">DSM 16990</strain>
    </source>
</reference>
<evidence type="ECO:0000259" key="1">
    <source>
        <dbReference type="SMART" id="SM00245"/>
    </source>
</evidence>
<protein>
    <submittedName>
        <fullName evidence="2">N-terminal domain of Peptidase_S41</fullName>
    </submittedName>
</protein>
<dbReference type="Gene3D" id="3.30.750.44">
    <property type="match status" value="1"/>
</dbReference>
<dbReference type="InterPro" id="IPR005151">
    <property type="entry name" value="Tail-specific_protease"/>
</dbReference>
<dbReference type="Gene3D" id="3.90.226.10">
    <property type="entry name" value="2-enoyl-CoA Hydratase, Chain A, domain 1"/>
    <property type="match status" value="1"/>
</dbReference>
<gene>
    <name evidence="2" type="ORF">SAMN04488522_105189</name>
</gene>
<dbReference type="GO" id="GO:0006508">
    <property type="term" value="P:proteolysis"/>
    <property type="evidence" value="ECO:0007669"/>
    <property type="project" value="InterPro"/>
</dbReference>
<proteinExistence type="predicted"/>